<sequence length="314" mass="33757">MLVDPSAFDPATVDPDTQKLNAEILAKLTGLPDQWSVPPAVVRERRKQGLGAFPLVPPSPRARTLAIEGPGGVLELRVIAPDAPTGVYLHIHGGGWVFGTADMQDDRLERLAQNCGLASVSVEYRLAPENPYPSAPDDCEAAALWLLRECQSRFGTDRLFIGGESAGAHLAVVTLLRLRDKHGLTPFRGANLTAGCYDLAQTPSVRRWGDLKLVLNTRDIFLFAQNFLRLKGDLRDPDVSPIHADLAGLPPALFSVGTRDPLVDDSLFMASRWTAAGNAAELALWAGGAHVFIGFPGPLTEKALAKTDAFLNGL</sequence>
<comment type="caution">
    <text evidence="3">The sequence shown here is derived from an EMBL/GenBank/DDBJ whole genome shotgun (WGS) entry which is preliminary data.</text>
</comment>
<dbReference type="InterPro" id="IPR050300">
    <property type="entry name" value="GDXG_lipolytic_enzyme"/>
</dbReference>
<evidence type="ECO:0000313" key="4">
    <source>
        <dbReference type="Proteomes" id="UP000603912"/>
    </source>
</evidence>
<dbReference type="Gene3D" id="3.40.50.1820">
    <property type="entry name" value="alpha/beta hydrolase"/>
    <property type="match status" value="1"/>
</dbReference>
<dbReference type="PANTHER" id="PTHR48081">
    <property type="entry name" value="AB HYDROLASE SUPERFAMILY PROTEIN C4A8.06C"/>
    <property type="match status" value="1"/>
</dbReference>
<accession>A0A917I3G2</accession>
<reference evidence="3" key="1">
    <citation type="journal article" date="2014" name="Int. J. Syst. Evol. Microbiol.">
        <title>Complete genome sequence of Corynebacterium casei LMG S-19264T (=DSM 44701T), isolated from a smear-ripened cheese.</title>
        <authorList>
            <consortium name="US DOE Joint Genome Institute (JGI-PGF)"/>
            <person name="Walter F."/>
            <person name="Albersmeier A."/>
            <person name="Kalinowski J."/>
            <person name="Ruckert C."/>
        </authorList>
    </citation>
    <scope>NUCLEOTIDE SEQUENCE</scope>
    <source>
        <strain evidence="3">CGMCC 1.12214</strain>
    </source>
</reference>
<dbReference type="Proteomes" id="UP000603912">
    <property type="component" value="Unassembled WGS sequence"/>
</dbReference>
<dbReference type="PANTHER" id="PTHR48081:SF8">
    <property type="entry name" value="ALPHA_BETA HYDROLASE FOLD-3 DOMAIN-CONTAINING PROTEIN-RELATED"/>
    <property type="match status" value="1"/>
</dbReference>
<dbReference type="GO" id="GO:0016787">
    <property type="term" value="F:hydrolase activity"/>
    <property type="evidence" value="ECO:0007669"/>
    <property type="project" value="UniProtKB-KW"/>
</dbReference>
<keyword evidence="1" id="KW-0378">Hydrolase</keyword>
<proteinExistence type="predicted"/>
<dbReference type="Pfam" id="PF07859">
    <property type="entry name" value="Abhydrolase_3"/>
    <property type="match status" value="1"/>
</dbReference>
<dbReference type="SUPFAM" id="SSF53474">
    <property type="entry name" value="alpha/beta-Hydrolases"/>
    <property type="match status" value="1"/>
</dbReference>
<evidence type="ECO:0000256" key="1">
    <source>
        <dbReference type="ARBA" id="ARBA00022801"/>
    </source>
</evidence>
<evidence type="ECO:0000313" key="3">
    <source>
        <dbReference type="EMBL" id="GGH10266.1"/>
    </source>
</evidence>
<dbReference type="RefSeq" id="WP_188516301.1">
    <property type="nucleotide sequence ID" value="NZ_BMES01000001.1"/>
</dbReference>
<reference evidence="3" key="2">
    <citation type="submission" date="2020-09" db="EMBL/GenBank/DDBJ databases">
        <authorList>
            <person name="Sun Q."/>
            <person name="Zhou Y."/>
        </authorList>
    </citation>
    <scope>NUCLEOTIDE SEQUENCE</scope>
    <source>
        <strain evidence="3">CGMCC 1.12214</strain>
    </source>
</reference>
<evidence type="ECO:0000259" key="2">
    <source>
        <dbReference type="Pfam" id="PF07859"/>
    </source>
</evidence>
<organism evidence="3 4">
    <name type="scientific">Alsobacter metallidurans</name>
    <dbReference type="NCBI Taxonomy" id="340221"/>
    <lineage>
        <taxon>Bacteria</taxon>
        <taxon>Pseudomonadati</taxon>
        <taxon>Pseudomonadota</taxon>
        <taxon>Alphaproteobacteria</taxon>
        <taxon>Hyphomicrobiales</taxon>
        <taxon>Alsobacteraceae</taxon>
        <taxon>Alsobacter</taxon>
    </lineage>
</organism>
<dbReference type="EMBL" id="BMES01000001">
    <property type="protein sequence ID" value="GGH10266.1"/>
    <property type="molecule type" value="Genomic_DNA"/>
</dbReference>
<dbReference type="InterPro" id="IPR013094">
    <property type="entry name" value="AB_hydrolase_3"/>
</dbReference>
<protein>
    <submittedName>
        <fullName evidence="3">Esterase</fullName>
    </submittedName>
</protein>
<feature type="domain" description="Alpha/beta hydrolase fold-3" evidence="2">
    <location>
        <begin position="89"/>
        <end position="293"/>
    </location>
</feature>
<gene>
    <name evidence="3" type="ORF">GCM10007036_06700</name>
</gene>
<dbReference type="InterPro" id="IPR029058">
    <property type="entry name" value="AB_hydrolase_fold"/>
</dbReference>
<name>A0A917I3G2_9HYPH</name>
<dbReference type="AlphaFoldDB" id="A0A917I3G2"/>
<keyword evidence="4" id="KW-1185">Reference proteome</keyword>